<evidence type="ECO:0000256" key="3">
    <source>
        <dbReference type="ARBA" id="ARBA00022801"/>
    </source>
</evidence>
<dbReference type="GO" id="GO:0005886">
    <property type="term" value="C:plasma membrane"/>
    <property type="evidence" value="ECO:0007669"/>
    <property type="project" value="TreeGrafter"/>
</dbReference>
<evidence type="ECO:0000313" key="12">
    <source>
        <dbReference type="Proteomes" id="UP001044222"/>
    </source>
</evidence>
<proteinExistence type="predicted"/>
<dbReference type="InterPro" id="IPR008356">
    <property type="entry name" value="Tyr_Pase_KIM-con"/>
</dbReference>
<evidence type="ECO:0000256" key="5">
    <source>
        <dbReference type="PIRSR" id="PIRSR608356-50"/>
    </source>
</evidence>
<feature type="domain" description="Tyrosine specific protein phosphatases" evidence="10">
    <location>
        <begin position="498"/>
        <end position="575"/>
    </location>
</feature>
<dbReference type="PROSITE" id="PS00383">
    <property type="entry name" value="TYR_PHOSPHATASE_1"/>
    <property type="match status" value="1"/>
</dbReference>
<dbReference type="CDD" id="cd14613">
    <property type="entry name" value="PTPc-N5"/>
    <property type="match status" value="1"/>
</dbReference>
<feature type="region of interest" description="Disordered" evidence="7">
    <location>
        <begin position="67"/>
        <end position="87"/>
    </location>
</feature>
<feature type="compositionally biased region" description="Polar residues" evidence="7">
    <location>
        <begin position="216"/>
        <end position="225"/>
    </location>
</feature>
<keyword evidence="8" id="KW-0812">Transmembrane</keyword>
<keyword evidence="8" id="KW-1133">Transmembrane helix</keyword>
<dbReference type="PANTHER" id="PTHR46198">
    <property type="entry name" value="PROTEIN-TYROSINE-PHOSPHATASE"/>
    <property type="match status" value="1"/>
</dbReference>
<keyword evidence="2" id="KW-0597">Phosphoprotein</keyword>
<feature type="active site" description="Phosphocysteine intermediate" evidence="5">
    <location>
        <position position="525"/>
    </location>
</feature>
<evidence type="ECO:0000259" key="10">
    <source>
        <dbReference type="PROSITE" id="PS50056"/>
    </source>
</evidence>
<dbReference type="FunFam" id="3.90.190.10:FF:000020">
    <property type="entry name" value="Tyrosine-protein phosphatase non-receptor type 5"/>
    <property type="match status" value="1"/>
</dbReference>
<organism evidence="11 12">
    <name type="scientific">Anguilla anguilla</name>
    <name type="common">European freshwater eel</name>
    <name type="synonym">Muraena anguilla</name>
    <dbReference type="NCBI Taxonomy" id="7936"/>
    <lineage>
        <taxon>Eukaryota</taxon>
        <taxon>Metazoa</taxon>
        <taxon>Chordata</taxon>
        <taxon>Craniata</taxon>
        <taxon>Vertebrata</taxon>
        <taxon>Euteleostomi</taxon>
        <taxon>Actinopterygii</taxon>
        <taxon>Neopterygii</taxon>
        <taxon>Teleostei</taxon>
        <taxon>Anguilliformes</taxon>
        <taxon>Anguillidae</taxon>
        <taxon>Anguilla</taxon>
    </lineage>
</organism>
<dbReference type="InterPro" id="IPR016130">
    <property type="entry name" value="Tyr_Pase_AS"/>
</dbReference>
<evidence type="ECO:0000256" key="6">
    <source>
        <dbReference type="PIRSR" id="PIRSR608356-51"/>
    </source>
</evidence>
<sequence>MRLSLFCSALQRLNPEQRRPTDTVRSALSCDRPPCPADAAVLLKGARACRAAYWIRGEVMTQNSVAGVPAPMEPQEERGRGEEPSQNPLQAVQGAWWERLWRAGVTIGCFLCLCVLSQITGVWVLYMMNGYGAFPAAHKVLDLMQYMLSPLGAYNSLEEESSQSAQKELWRKESLCPLLATLFLGIVILGIGVLYCLRTLAPGSSPGFPDDRRQSMSRQPSFTYSEWTDGKQDEFYDLDPVPETPVFDCFMDMKAEGEPTSLTVKSVGLQERRGSNVSLTLDMCTPGSTEPYAAMLSPREQSAREYLQTASNVLTAAQLHTRALDDAALQAEFYETPMNFVDPKEYNFPGLVRKNRYKTILPNTHSRVCLKATDEEDFLRTYINANYMRGYKGREKAYIATQGPTVNTVTDFWRMVWQERSSIIVMITNIEEKNEKCTEYWPEDSVTYEGIEITVNQVIQADDYSLRIFTVKCEGEERSLRQYWYTSWPDQKTPDKAPPLLELVQDVEEAWLQAPPWSGPVIVHCSAGIGRTGCFIATTILCEQLKKEGVVDILKTTCQLRLDRGGMIQTAEQYQFVHHVLSLYDRQLSRHVEE</sequence>
<dbReference type="AlphaFoldDB" id="A0A9D3MKY2"/>
<dbReference type="SMART" id="SM00194">
    <property type="entry name" value="PTPc"/>
    <property type="match status" value="1"/>
</dbReference>
<dbReference type="Proteomes" id="UP001044222">
    <property type="component" value="Unassembled WGS sequence"/>
</dbReference>
<keyword evidence="8" id="KW-0472">Membrane</keyword>
<feature type="transmembrane region" description="Helical" evidence="8">
    <location>
        <begin position="105"/>
        <end position="126"/>
    </location>
</feature>
<evidence type="ECO:0000256" key="2">
    <source>
        <dbReference type="ARBA" id="ARBA00022553"/>
    </source>
</evidence>
<dbReference type="EC" id="3.1.3.48" evidence="1"/>
<reference evidence="11" key="1">
    <citation type="submission" date="2021-01" db="EMBL/GenBank/DDBJ databases">
        <title>A chromosome-scale assembly of European eel, Anguilla anguilla.</title>
        <authorList>
            <person name="Henkel C."/>
            <person name="Jong-Raadsen S.A."/>
            <person name="Dufour S."/>
            <person name="Weltzien F.-A."/>
            <person name="Palstra A.P."/>
            <person name="Pelster B."/>
            <person name="Spaink H.P."/>
            <person name="Van Den Thillart G.E."/>
            <person name="Jansen H."/>
            <person name="Zahm M."/>
            <person name="Klopp C."/>
            <person name="Cedric C."/>
            <person name="Louis A."/>
            <person name="Berthelot C."/>
            <person name="Parey E."/>
            <person name="Roest Crollius H."/>
            <person name="Montfort J."/>
            <person name="Robinson-Rechavi M."/>
            <person name="Bucao C."/>
            <person name="Bouchez O."/>
            <person name="Gislard M."/>
            <person name="Lluch J."/>
            <person name="Milhes M."/>
            <person name="Lampietro C."/>
            <person name="Lopez Roques C."/>
            <person name="Donnadieu C."/>
            <person name="Braasch I."/>
            <person name="Desvignes T."/>
            <person name="Postlethwait J."/>
            <person name="Bobe J."/>
            <person name="Guiguen Y."/>
            <person name="Dirks R."/>
        </authorList>
    </citation>
    <scope>NUCLEOTIDE SEQUENCE</scope>
    <source>
        <strain evidence="11">Tag_6206</strain>
        <tissue evidence="11">Liver</tissue>
    </source>
</reference>
<dbReference type="GO" id="GO:0004725">
    <property type="term" value="F:protein tyrosine phosphatase activity"/>
    <property type="evidence" value="ECO:0007669"/>
    <property type="project" value="UniProtKB-EC"/>
</dbReference>
<feature type="transmembrane region" description="Helical" evidence="8">
    <location>
        <begin position="175"/>
        <end position="195"/>
    </location>
</feature>
<evidence type="ECO:0000256" key="8">
    <source>
        <dbReference type="SAM" id="Phobius"/>
    </source>
</evidence>
<dbReference type="GO" id="GO:0005829">
    <property type="term" value="C:cytosol"/>
    <property type="evidence" value="ECO:0007669"/>
    <property type="project" value="TreeGrafter"/>
</dbReference>
<accession>A0A9D3MKY2</accession>
<evidence type="ECO:0000256" key="4">
    <source>
        <dbReference type="ARBA" id="ARBA00022912"/>
    </source>
</evidence>
<feature type="binding site" evidence="6">
    <location>
        <begin position="525"/>
        <end position="531"/>
    </location>
    <ligand>
        <name>substrate</name>
    </ligand>
</feature>
<dbReference type="InterPro" id="IPR003595">
    <property type="entry name" value="Tyr_Pase_cat"/>
</dbReference>
<feature type="binding site" evidence="6">
    <location>
        <position position="569"/>
    </location>
    <ligand>
        <name>substrate</name>
    </ligand>
</feature>
<dbReference type="PRINTS" id="PR01778">
    <property type="entry name" value="KIMPTPASE"/>
</dbReference>
<feature type="binding site" evidence="6">
    <location>
        <position position="490"/>
    </location>
    <ligand>
        <name>substrate</name>
    </ligand>
</feature>
<dbReference type="Pfam" id="PF00102">
    <property type="entry name" value="Y_phosphatase"/>
    <property type="match status" value="1"/>
</dbReference>
<comment type="caution">
    <text evidence="11">The sequence shown here is derived from an EMBL/GenBank/DDBJ whole genome shotgun (WGS) entry which is preliminary data.</text>
</comment>
<evidence type="ECO:0000256" key="1">
    <source>
        <dbReference type="ARBA" id="ARBA00013064"/>
    </source>
</evidence>
<dbReference type="GO" id="GO:0030054">
    <property type="term" value="C:cell junction"/>
    <property type="evidence" value="ECO:0007669"/>
    <property type="project" value="TreeGrafter"/>
</dbReference>
<dbReference type="EMBL" id="JAFIRN010000005">
    <property type="protein sequence ID" value="KAG5849220.1"/>
    <property type="molecule type" value="Genomic_DNA"/>
</dbReference>
<dbReference type="PRINTS" id="PR00700">
    <property type="entry name" value="PRTYPHPHTASE"/>
</dbReference>
<keyword evidence="12" id="KW-1185">Reference proteome</keyword>
<dbReference type="GO" id="GO:0007165">
    <property type="term" value="P:signal transduction"/>
    <property type="evidence" value="ECO:0007669"/>
    <property type="project" value="TreeGrafter"/>
</dbReference>
<name>A0A9D3MKY2_ANGAN</name>
<keyword evidence="4" id="KW-0904">Protein phosphatase</keyword>
<dbReference type="InterPro" id="IPR000242">
    <property type="entry name" value="PTP_cat"/>
</dbReference>
<dbReference type="InterPro" id="IPR000387">
    <property type="entry name" value="Tyr_Pase_dom"/>
</dbReference>
<keyword evidence="3" id="KW-0378">Hydrolase</keyword>
<protein>
    <recommendedName>
        <fullName evidence="1">protein-tyrosine-phosphatase</fullName>
        <ecNumber evidence="1">3.1.3.48</ecNumber>
    </recommendedName>
</protein>
<feature type="region of interest" description="Disordered" evidence="7">
    <location>
        <begin position="206"/>
        <end position="225"/>
    </location>
</feature>
<dbReference type="GO" id="GO:0019901">
    <property type="term" value="F:protein kinase binding"/>
    <property type="evidence" value="ECO:0007669"/>
    <property type="project" value="TreeGrafter"/>
</dbReference>
<dbReference type="InterPro" id="IPR029021">
    <property type="entry name" value="Prot-tyrosine_phosphatase-like"/>
</dbReference>
<dbReference type="SUPFAM" id="SSF52799">
    <property type="entry name" value="(Phosphotyrosine protein) phosphatases II"/>
    <property type="match status" value="1"/>
</dbReference>
<dbReference type="PROSITE" id="PS50055">
    <property type="entry name" value="TYR_PHOSPHATASE_PTP"/>
    <property type="match status" value="1"/>
</dbReference>
<dbReference type="PROSITE" id="PS50056">
    <property type="entry name" value="TYR_PHOSPHATASE_2"/>
    <property type="match status" value="1"/>
</dbReference>
<dbReference type="Gene3D" id="3.90.190.10">
    <property type="entry name" value="Protein tyrosine phosphatase superfamily"/>
    <property type="match status" value="1"/>
</dbReference>
<evidence type="ECO:0000259" key="9">
    <source>
        <dbReference type="PROSITE" id="PS50055"/>
    </source>
</evidence>
<gene>
    <name evidence="11" type="ORF">ANANG_G00107650</name>
</gene>
<dbReference type="SMART" id="SM00404">
    <property type="entry name" value="PTPc_motif"/>
    <property type="match status" value="1"/>
</dbReference>
<feature type="domain" description="Tyrosine-protein phosphatase" evidence="9">
    <location>
        <begin position="329"/>
        <end position="584"/>
    </location>
</feature>
<evidence type="ECO:0000313" key="11">
    <source>
        <dbReference type="EMBL" id="KAG5849220.1"/>
    </source>
</evidence>
<evidence type="ECO:0000256" key="7">
    <source>
        <dbReference type="SAM" id="MobiDB-lite"/>
    </source>
</evidence>
<dbReference type="PANTHER" id="PTHR46198:SF1">
    <property type="entry name" value="TYROSINE-PROTEIN PHOSPHATASE NON-RECEPTOR TYPE 5"/>
    <property type="match status" value="1"/>
</dbReference>